<protein>
    <submittedName>
        <fullName evidence="1">Phage tail fiber protein</fullName>
    </submittedName>
</protein>
<evidence type="ECO:0000313" key="2">
    <source>
        <dbReference type="Proteomes" id="UP001159937"/>
    </source>
</evidence>
<dbReference type="RefSeq" id="WP_279943709.1">
    <property type="nucleotide sequence ID" value="NZ_JAOCBF010000004.1"/>
</dbReference>
<proteinExistence type="predicted"/>
<dbReference type="Proteomes" id="UP001159937">
    <property type="component" value="Unassembled WGS sequence"/>
</dbReference>
<comment type="caution">
    <text evidence="1">The sequence shown here is derived from an EMBL/GenBank/DDBJ whole genome shotgun (WGS) entry which is preliminary data.</text>
</comment>
<gene>
    <name evidence="1" type="ORF">N5C89_04405</name>
</gene>
<name>A0AAJ1KQX4_9ENTR</name>
<sequence length="671" mass="72849">MSVPNQTPYNIYTANGLTTVFTYEFYIISASDLRVSINGDVVTSGYTVAGVGNKDGGDITFLTPPANGDVVMLERMVPTYRLTDYQDNGDLLADTVNKDFDRIWMAIQRAFIDLGFALTRPFLGGPFNAKGYRIANLADPVDAQDAATKKYVIENGNTNLAKTLRVPESYVDALPSVLTRRNSLLGWDSNGRPIPVFSMTETADLAIKLASSEEGLGDNLVTHVPTELDDQITTVNQALSAQAPTLWQYARYVTDRPTTFPSTWDWGPAFQAAHDNGNVGPLLINGETYTVRTPVVYEYTDDDYTKYSRLPRCLSGNAIIDYSEMGDGGEGFNDDLEVDDAAQPAYVSAFTVKGASGYVVLQEFEGIVFRGNKNTAAIKLIGCDGIRPNRCTFTTNRYGVVFNNGSAAGTYAELNSPTFCRFRGGCLTAIAYEKGGGDTSFHGCGLGHDCHVTVTAGRSPVLIGAGCQPYNAPMNANFWTTGTSAPIIRNKSSLPAHFHGEMKWEGSYGTVMASGGLVYFYGALPRWAGVDKGTLRQARNGGPTGSAGGNLAFSGILDPVTTQWTVASLGTQVVFMDYNEEATVSIVGESYFATFKIQTARRLTNNCTTLPFQLISGNVNPLTKFSITRTSQGLRLTTIEDNTKIVVWRQRGMPDQSSGMNYNVTDHWNSI</sequence>
<reference evidence="1" key="1">
    <citation type="submission" date="2022-09" db="EMBL/GenBank/DDBJ databases">
        <title>Intensive care unit water sources are persistently colonized with multi-drug resistant bacteria and are the site of extensive horizontal gene transfer of antibiotic resistance genes.</title>
        <authorList>
            <person name="Diorio-Toth L."/>
        </authorList>
    </citation>
    <scope>NUCLEOTIDE SEQUENCE</scope>
    <source>
        <strain evidence="1">GD03918</strain>
    </source>
</reference>
<accession>A0AAJ1KQX4</accession>
<organism evidence="1 2">
    <name type="scientific">Klebsiella michiganensis</name>
    <dbReference type="NCBI Taxonomy" id="1134687"/>
    <lineage>
        <taxon>Bacteria</taxon>
        <taxon>Pseudomonadati</taxon>
        <taxon>Pseudomonadota</taxon>
        <taxon>Gammaproteobacteria</taxon>
        <taxon>Enterobacterales</taxon>
        <taxon>Enterobacteriaceae</taxon>
        <taxon>Klebsiella/Raoultella group</taxon>
        <taxon>Klebsiella</taxon>
    </lineage>
</organism>
<dbReference type="AlphaFoldDB" id="A0AAJ1KQX4"/>
<dbReference type="EMBL" id="JAOCBF010000004">
    <property type="protein sequence ID" value="MDH0962078.1"/>
    <property type="molecule type" value="Genomic_DNA"/>
</dbReference>
<evidence type="ECO:0000313" key="1">
    <source>
        <dbReference type="EMBL" id="MDH0962078.1"/>
    </source>
</evidence>